<feature type="region of interest" description="Disordered" evidence="5">
    <location>
        <begin position="2428"/>
        <end position="2460"/>
    </location>
</feature>
<dbReference type="SMART" id="SM00028">
    <property type="entry name" value="TPR"/>
    <property type="match status" value="22"/>
</dbReference>
<organism evidence="6 7">
    <name type="scientific">Lagenidium giganteum</name>
    <dbReference type="NCBI Taxonomy" id="4803"/>
    <lineage>
        <taxon>Eukaryota</taxon>
        <taxon>Sar</taxon>
        <taxon>Stramenopiles</taxon>
        <taxon>Oomycota</taxon>
        <taxon>Peronosporomycetes</taxon>
        <taxon>Pythiales</taxon>
        <taxon>Pythiaceae</taxon>
    </lineage>
</organism>
<feature type="repeat" description="TPR" evidence="3">
    <location>
        <begin position="1636"/>
        <end position="1669"/>
    </location>
</feature>
<accession>A0AAV2Z2E4</accession>
<feature type="region of interest" description="Disordered" evidence="5">
    <location>
        <begin position="2292"/>
        <end position="2326"/>
    </location>
</feature>
<dbReference type="Pfam" id="PF13432">
    <property type="entry name" value="TPR_16"/>
    <property type="match status" value="1"/>
</dbReference>
<sequence>STEAIGRLGTSPAELDTLSGRVGEAIDLYVDLLRVYKRFPHVHFKLGYLFLAIHDYLNAIRHFTFEIERYSIVARNEGASTQTDNQTDDSVAEAGQQSPAKASEEPISSEAYVQQRTFLLCAYSGRSEAYLGLKEDVKAEKDLLYIDNRGGSNAQSLIAMGSLFRHFGMHQRADAFFDKCSALDATNPELLIEQAELRLAQRRLGNASQLFEKCRSICHSSSPIYHRALIGEGVTLVRLNKHQEAVILLLQAMNSLRVLIRQHDQSILQGTVLRDDHAAYTSELSYLYNHATNVYGGLCLMKGELKTALDTYFAVLQNGGLAANDNRFHLPTICVLPGTKTQHGELVDSTKISTKNLGEVIRHLNEIEWRYGPDACLYFHRANIHRALGELEHFVRDLSLVETIDPNFLKTYHLRDDFGDYLDVETISWIPMKFIEEIHRSIERNDYKIPSLTSSMAAAAAPPSPTPASPRTRQSIRRKHKSTADDTSVAVAPRHPSFSEPAILAYLQERIKYASLSDEYAQVFQVDVLRRVPKGHFAESLRHCEGHYLSQWEGISLDEPERLTASRAERDGDTGNHVREQAKQVVAKYGRNPSVHMLAGIVELDLFNASQAHAYFTEAISLVDAILETTHNQAPHERMSALAKSWHDDVLSRVKFYCYIWRSMANRIRIEMESAVEDLNLAAAIPFPDMTQGGNDPLLLVQRTIIMFLNGHLKSAYKLLRQLDKEVKRARKRRSKGKERIEHEVTEMLDMLSHVGLNSFHLLPPQLEQEFARMSAVPALQVLGARADPSDSEAKDDDDDDVTSLDSIAQMAIHKKHVRPGASVVQTETLDRFYDSGILKLATTGSIAQSGPFFQAILTMEDSYLAPTNFASLELFKCKEQEYMEEKLYACFVRLGKRSKWLQKKVKWRYEALIDANLAHAYLPTDMDTLWHRARLLQEQKNYASAIYDIASCIELMSAHVTWKTSKKSPGNQKAEFTNEAKRTQWLQLQLERGLLEMELKHWDRAIECLTMVISQSGKTNRVIEGRAYEARSNSYINLHRYGHAVQDLQVLLAGNGDKRSAEDEFRRKEDNLLNNILIGNLYCQLAVDQMKTSANVGQTQTSFTPWANKSSRTANLNLGFISRASEYYEQALRQHPDHFLVHFFLGRMHALAAESKQAIQCLSDCLKIHPIFLPALFLRGCIYAQENLGMLALADFFRVRHRFSSYPRLHTSIGFCYFERGNMTKAIEALTEALIQDADDIDALYMRGCALQELLVLENAIKDFSRVIVLKSDHHRAYFQRGVCYLLLQDYNVATSDIDRALKVHPEWKEAWHVFGYALFCSEKYDDAVLAYGKAIGLYDNESQYRRESTASSRNSMLFLHRGLSNMHGGNLTGALADIELALKRDNENYLAFLAMGYCHMKLGDNDKAIQALAHALPNHKKIALMPVTDVIEAERIKMMKRESHGIEAHATSVINAFTSPSQASPNKFAVNELKGPLISANAGVLFYSRRDLRDQAAEAHLQAVSTNVGGNAGVAVQASPAPPAPSTPTKAKRFASTVRRASFSRSLVANAMAGEKGQKLTETLDVLKKRERKSKLLRAMKKLMFEHRVLKALEGATRSKHKKNQQFSRVLREVMNPVNKIPWPKGTLTSNVLVWAFNALGVSHLQRQSVDDALMAFTLAIQAHPNNPVTYFNRGNVYLHMDVPSSAVNGYLDAVDVEEDYFRAQNNMGVAYFQMKRMDEAQESFATGLFHAQEPKHKAILLYNLGVVYQLMDKPDEAMDYYQQAIALDNSRAEFFNNRSSMLHQQLKFNVALEDYNRALQLHETPLAGAKGDGEKKVANRCVEARLNRAQLFIATGYCTSAIRDLLLVLEALAELREQRIRQTQTLKSGGAQQVSSINKNCGETEEALANELLQFCRQWREALRIAVKDFLFALHAFPCFARFNVYPVFGPELAMPTDVKESRRLELGDHQTILPFPVSDQSFFDFDRDFCQPHVMDEAAESNCNSSILARHFDQPYGPDLRVAIRCFQQQDIGEALRYLLRAHYKTDLGSHEEYLMMISRVQVTLSVGESSEPLEKAITMLSDFLAERQTKDEIDSLTGESIDGDHSKPKRMLRTRLSASMLFNDDGDELSQADLQWRYQRRVIRADAYCYLGCLQQLNSQRQEAMQSFVRCLSLRSDHAIALINYLQLSVSNEEYESCLDGILQILQLLLSHVDPAEATSGLIDEPDIKTMGLLGTDRSVQAMIPGIENSFVDERVEDIARQMLQLMKDYRCMLSAQVQSSTIHIFKKQGALAKLIQILRQHLGGTSTNQDEDCLSDTDCEQENHSNAGLGAPAASSGDRHDSLGMQLKLSEFNRIVDSCTMQILKTPSEYASDSEFLRCQSQFEAEFAEVCAEVIQSLPPETLDDVSSFIKYDVGPETHHQQNPAAQPMKLVRREIEDVRVAGGGGENSVGLPSAVAVSNPRRPRSTPSTSSQVHVHFVPHREWDMTIDVVWFGVATKGKHLSLIESFIRSYDQTFTDASRPQENWSHHVCSQTYKIDDN</sequence>
<name>A0AAV2Z2E4_9STRA</name>
<dbReference type="EMBL" id="DAKRPA010000076">
    <property type="protein sequence ID" value="DAZ99784.1"/>
    <property type="molecule type" value="Genomic_DNA"/>
</dbReference>
<dbReference type="InterPro" id="IPR050498">
    <property type="entry name" value="Ycf3"/>
</dbReference>
<dbReference type="Proteomes" id="UP001146120">
    <property type="component" value="Unassembled WGS sequence"/>
</dbReference>
<feature type="repeat" description="TPR" evidence="3">
    <location>
        <begin position="1741"/>
        <end position="1774"/>
    </location>
</feature>
<evidence type="ECO:0000313" key="7">
    <source>
        <dbReference type="Proteomes" id="UP001146120"/>
    </source>
</evidence>
<dbReference type="SUPFAM" id="SSF48452">
    <property type="entry name" value="TPR-like"/>
    <property type="match status" value="6"/>
</dbReference>
<feature type="repeat" description="TPR" evidence="3">
    <location>
        <begin position="1208"/>
        <end position="1241"/>
    </location>
</feature>
<evidence type="ECO:0000256" key="5">
    <source>
        <dbReference type="SAM" id="MobiDB-lite"/>
    </source>
</evidence>
<dbReference type="PROSITE" id="PS50293">
    <property type="entry name" value="TPR_REGION"/>
    <property type="match status" value="1"/>
</dbReference>
<feature type="region of interest" description="Disordered" evidence="5">
    <location>
        <begin position="79"/>
        <end position="108"/>
    </location>
</feature>
<dbReference type="PANTHER" id="PTHR44858:SF1">
    <property type="entry name" value="UDP-N-ACETYLGLUCOSAMINE--PEPTIDE N-ACETYLGLUCOSAMINYLTRANSFERASE SPINDLY-RELATED"/>
    <property type="match status" value="1"/>
</dbReference>
<keyword evidence="1" id="KW-0677">Repeat</keyword>
<reference evidence="6" key="2">
    <citation type="journal article" date="2023" name="Microbiol Resour">
        <title>Decontamination and Annotation of the Draft Genome Sequence of the Oomycete Lagenidium giganteum ARSEF 373.</title>
        <authorList>
            <person name="Morgan W.R."/>
            <person name="Tartar A."/>
        </authorList>
    </citation>
    <scope>NUCLEOTIDE SEQUENCE</scope>
    <source>
        <strain evidence="6">ARSEF 373</strain>
    </source>
</reference>
<dbReference type="PROSITE" id="PS50005">
    <property type="entry name" value="TPR"/>
    <property type="match status" value="4"/>
</dbReference>
<keyword evidence="2 3" id="KW-0802">TPR repeat</keyword>
<comment type="caution">
    <text evidence="6">The sequence shown here is derived from an EMBL/GenBank/DDBJ whole genome shotgun (WGS) entry which is preliminary data.</text>
</comment>
<dbReference type="InterPro" id="IPR011990">
    <property type="entry name" value="TPR-like_helical_dom_sf"/>
</dbReference>
<feature type="region of interest" description="Disordered" evidence="5">
    <location>
        <begin position="456"/>
        <end position="492"/>
    </location>
</feature>
<dbReference type="PANTHER" id="PTHR44858">
    <property type="entry name" value="TETRATRICOPEPTIDE REPEAT PROTEIN 6"/>
    <property type="match status" value="1"/>
</dbReference>
<dbReference type="Gene3D" id="1.25.40.10">
    <property type="entry name" value="Tetratricopeptide repeat domain"/>
    <property type="match status" value="9"/>
</dbReference>
<feature type="compositionally biased region" description="Acidic residues" evidence="5">
    <location>
        <begin position="2295"/>
        <end position="2306"/>
    </location>
</feature>
<keyword evidence="7" id="KW-1185">Reference proteome</keyword>
<evidence type="ECO:0000256" key="3">
    <source>
        <dbReference type="PROSITE-ProRule" id="PRU00339"/>
    </source>
</evidence>
<feature type="non-terminal residue" evidence="6">
    <location>
        <position position="1"/>
    </location>
</feature>
<evidence type="ECO:0000256" key="2">
    <source>
        <dbReference type="ARBA" id="ARBA00022803"/>
    </source>
</evidence>
<gene>
    <name evidence="6" type="ORF">N0F65_001293</name>
</gene>
<proteinExistence type="predicted"/>
<dbReference type="InterPro" id="IPR019734">
    <property type="entry name" value="TPR_rpt"/>
</dbReference>
<keyword evidence="4" id="KW-0175">Coiled coil</keyword>
<evidence type="ECO:0000256" key="4">
    <source>
        <dbReference type="SAM" id="Coils"/>
    </source>
</evidence>
<evidence type="ECO:0000313" key="6">
    <source>
        <dbReference type="EMBL" id="DAZ99784.1"/>
    </source>
</evidence>
<evidence type="ECO:0000256" key="1">
    <source>
        <dbReference type="ARBA" id="ARBA00022737"/>
    </source>
</evidence>
<feature type="repeat" description="TPR" evidence="3">
    <location>
        <begin position="1276"/>
        <end position="1309"/>
    </location>
</feature>
<dbReference type="Pfam" id="PF13424">
    <property type="entry name" value="TPR_12"/>
    <property type="match status" value="1"/>
</dbReference>
<protein>
    <submittedName>
        <fullName evidence="6">Uncharacterized protein</fullName>
    </submittedName>
</protein>
<reference evidence="6" key="1">
    <citation type="submission" date="2022-11" db="EMBL/GenBank/DDBJ databases">
        <authorList>
            <person name="Morgan W.R."/>
            <person name="Tartar A."/>
        </authorList>
    </citation>
    <scope>NUCLEOTIDE SEQUENCE</scope>
    <source>
        <strain evidence="6">ARSEF 373</strain>
    </source>
</reference>
<feature type="coiled-coil region" evidence="4">
    <location>
        <begin position="713"/>
        <end position="740"/>
    </location>
</feature>